<dbReference type="Proteomes" id="UP000002668">
    <property type="component" value="Genome"/>
</dbReference>
<dbReference type="HOGENOM" id="CLU_3351257_0_0_1"/>
<dbReference type="VEuPathDB" id="FungiDB:LEMA_P108900.1"/>
<protein>
    <submittedName>
        <fullName evidence="1">Predicted protein</fullName>
    </submittedName>
</protein>
<name>E4ZYU9_LEPMJ</name>
<evidence type="ECO:0000313" key="2">
    <source>
        <dbReference type="Proteomes" id="UP000002668"/>
    </source>
</evidence>
<evidence type="ECO:0000313" key="1">
    <source>
        <dbReference type="EMBL" id="CBX96625.1"/>
    </source>
</evidence>
<keyword evidence="2" id="KW-1185">Reference proteome</keyword>
<dbReference type="EMBL" id="FP929129">
    <property type="protein sequence ID" value="CBX96625.1"/>
    <property type="molecule type" value="Genomic_DNA"/>
</dbReference>
<sequence length="37" mass="4097">MIKSGLDKGSDDVVSCFLRRRTVKLVVLTHILVAGIR</sequence>
<proteinExistence type="predicted"/>
<organism evidence="2">
    <name type="scientific">Leptosphaeria maculans (strain JN3 / isolate v23.1.3 / race Av1-4-5-6-7-8)</name>
    <name type="common">Blackleg fungus</name>
    <name type="synonym">Phoma lingam</name>
    <dbReference type="NCBI Taxonomy" id="985895"/>
    <lineage>
        <taxon>Eukaryota</taxon>
        <taxon>Fungi</taxon>
        <taxon>Dikarya</taxon>
        <taxon>Ascomycota</taxon>
        <taxon>Pezizomycotina</taxon>
        <taxon>Dothideomycetes</taxon>
        <taxon>Pleosporomycetidae</taxon>
        <taxon>Pleosporales</taxon>
        <taxon>Pleosporineae</taxon>
        <taxon>Leptosphaeriaceae</taxon>
        <taxon>Plenodomus</taxon>
        <taxon>Plenodomus lingam/Leptosphaeria maculans species complex</taxon>
    </lineage>
</organism>
<dbReference type="InParanoid" id="E4ZYU9"/>
<gene>
    <name evidence="1" type="ORF">LEMA_P108900.1</name>
</gene>
<dbReference type="AlphaFoldDB" id="E4ZYU9"/>
<accession>E4ZYU9</accession>
<reference evidence="2" key="1">
    <citation type="journal article" date="2011" name="Nat. Commun.">
        <title>Effector diversification within compartments of the Leptosphaeria maculans genome affected by Repeat-Induced Point mutations.</title>
        <authorList>
            <person name="Rouxel T."/>
            <person name="Grandaubert J."/>
            <person name="Hane J.K."/>
            <person name="Hoede C."/>
            <person name="van de Wouw A.P."/>
            <person name="Couloux A."/>
            <person name="Dominguez V."/>
            <person name="Anthouard V."/>
            <person name="Bally P."/>
            <person name="Bourras S."/>
            <person name="Cozijnsen A.J."/>
            <person name="Ciuffetti L.M."/>
            <person name="Degrave A."/>
            <person name="Dilmaghani A."/>
            <person name="Duret L."/>
            <person name="Fudal I."/>
            <person name="Goodwin S.B."/>
            <person name="Gout L."/>
            <person name="Glaser N."/>
            <person name="Linglin J."/>
            <person name="Kema G.H.J."/>
            <person name="Lapalu N."/>
            <person name="Lawrence C.B."/>
            <person name="May K."/>
            <person name="Meyer M."/>
            <person name="Ollivier B."/>
            <person name="Poulain J."/>
            <person name="Schoch C.L."/>
            <person name="Simon A."/>
            <person name="Spatafora J.W."/>
            <person name="Stachowiak A."/>
            <person name="Turgeon B.G."/>
            <person name="Tyler B.M."/>
            <person name="Vincent D."/>
            <person name="Weissenbach J."/>
            <person name="Amselem J."/>
            <person name="Quesneville H."/>
            <person name="Oliver R.P."/>
            <person name="Wincker P."/>
            <person name="Balesdent M.-H."/>
            <person name="Howlett B.J."/>
        </authorList>
    </citation>
    <scope>NUCLEOTIDE SEQUENCE [LARGE SCALE GENOMIC DNA]</scope>
    <source>
        <strain evidence="2">JN3 / isolate v23.1.3 / race Av1-4-5-6-7-8</strain>
    </source>
</reference>